<dbReference type="CDD" id="cd07808">
    <property type="entry name" value="ASKHA_NBD_FGGY_EcXK-like"/>
    <property type="match status" value="1"/>
</dbReference>
<evidence type="ECO:0000256" key="6">
    <source>
        <dbReference type="ARBA" id="ARBA00022840"/>
    </source>
</evidence>
<evidence type="ECO:0000259" key="10">
    <source>
        <dbReference type="Pfam" id="PF00370"/>
    </source>
</evidence>
<evidence type="ECO:0000256" key="7">
    <source>
        <dbReference type="ARBA" id="ARBA00023277"/>
    </source>
</evidence>
<dbReference type="PROSITE" id="PS00933">
    <property type="entry name" value="FGGY_KINASES_1"/>
    <property type="match status" value="1"/>
</dbReference>
<sequence length="493" mass="53819">MGAKLLGIDIGTSACKIAVFDEDGTVISQVNESYGVYYPHPGYVEQDPNEWWKAIVKGIKGVFADKKVSPEDIKGIGVDGQSWSAIPVDRAGNVLYNTPIWMDTRARDICEKVTEKLGEDRIFNVAGNKFLPSYTTPKMLWFKENKPEIFEKTFKFLQSNSFIVYKLTGKMSQDLSQGYGLHFFDSKELFYDSDLAEELGLSVDLVPHLYECDEVVGQVTNEAAELTGLKAGTPVVAGGLDAACGALGAGVYKTGQTQEQGGQAGGMSICLNKAMAHKDLILSPHVVPGMWLLQGGTVGGGGALRWFRQEFGKDESFDQLTKEAELVPVGSDGVTFLPYMSGERSPIWNPDAKGVFYGLSFDKTRADMTRAVLEGVAFSLEHNLRVAKETGAKVEVLNSMGGSANSKLWTQIKADVTGCRIVVPASDTATTLGAVILAGIGTGIYSSYEQAVKKTINITRVHEPNPENHKAYEKSMELYLELYGDLRETFSRY</sequence>
<dbReference type="GO" id="GO:0005997">
    <property type="term" value="P:xylulose metabolic process"/>
    <property type="evidence" value="ECO:0007669"/>
    <property type="project" value="InterPro"/>
</dbReference>
<proteinExistence type="inferred from homology"/>
<keyword evidence="3 8" id="KW-0808">Transferase</keyword>
<dbReference type="InterPro" id="IPR006000">
    <property type="entry name" value="Xylulokinase"/>
</dbReference>
<dbReference type="PANTHER" id="PTHR43095">
    <property type="entry name" value="SUGAR KINASE"/>
    <property type="match status" value="1"/>
</dbReference>
<name>A0A2G3DUV8_9FIRM</name>
<protein>
    <recommendedName>
        <fullName evidence="9">Xylulose kinase</fullName>
        <shortName evidence="9">Xylulokinase</shortName>
        <ecNumber evidence="9">2.7.1.17</ecNumber>
    </recommendedName>
</protein>
<evidence type="ECO:0000256" key="9">
    <source>
        <dbReference type="RuleBase" id="RU364073"/>
    </source>
</evidence>
<keyword evidence="5 8" id="KW-0418">Kinase</keyword>
<dbReference type="InterPro" id="IPR050406">
    <property type="entry name" value="FGGY_Carb_Kinase"/>
</dbReference>
<dbReference type="PANTHER" id="PTHR43095:SF5">
    <property type="entry name" value="XYLULOSE KINASE"/>
    <property type="match status" value="1"/>
</dbReference>
<reference evidence="12 13" key="2">
    <citation type="submission" date="2017-10" db="EMBL/GenBank/DDBJ databases">
        <authorList>
            <person name="Banno H."/>
            <person name="Chua N.-H."/>
        </authorList>
    </citation>
    <scope>NUCLEOTIDE SEQUENCE [LARGE SCALE GENOMIC DNA]</scope>
    <source>
        <strain evidence="12 13">JK626</strain>
    </source>
</reference>
<keyword evidence="4 9" id="KW-0547">Nucleotide-binding</keyword>
<comment type="caution">
    <text evidence="12">The sequence shown here is derived from an EMBL/GenBank/DDBJ whole genome shotgun (WGS) entry which is preliminary data.</text>
</comment>
<dbReference type="Gene3D" id="3.30.420.40">
    <property type="match status" value="2"/>
</dbReference>
<dbReference type="Pfam" id="PF00370">
    <property type="entry name" value="FGGY_N"/>
    <property type="match status" value="1"/>
</dbReference>
<dbReference type="InterPro" id="IPR018484">
    <property type="entry name" value="FGGY_N"/>
</dbReference>
<organism evidence="12 13">
    <name type="scientific">Pseudobutyrivibrio ruminis</name>
    <dbReference type="NCBI Taxonomy" id="46206"/>
    <lineage>
        <taxon>Bacteria</taxon>
        <taxon>Bacillati</taxon>
        <taxon>Bacillota</taxon>
        <taxon>Clostridia</taxon>
        <taxon>Lachnospirales</taxon>
        <taxon>Lachnospiraceae</taxon>
        <taxon>Pseudobutyrivibrio</taxon>
    </lineage>
</organism>
<evidence type="ECO:0000256" key="5">
    <source>
        <dbReference type="ARBA" id="ARBA00022777"/>
    </source>
</evidence>
<dbReference type="Proteomes" id="UP000225889">
    <property type="component" value="Unassembled WGS sequence"/>
</dbReference>
<dbReference type="EC" id="2.7.1.17" evidence="9"/>
<dbReference type="SUPFAM" id="SSF53067">
    <property type="entry name" value="Actin-like ATPase domain"/>
    <property type="match status" value="2"/>
</dbReference>
<feature type="domain" description="Carbohydrate kinase FGGY C-terminal" evidence="11">
    <location>
        <begin position="286"/>
        <end position="440"/>
    </location>
</feature>
<gene>
    <name evidence="9 12" type="primary">xylB</name>
    <name evidence="12" type="ORF">CSX01_05490</name>
</gene>
<dbReference type="InterPro" id="IPR018483">
    <property type="entry name" value="Carb_kinase_FGGY_CS"/>
</dbReference>
<comment type="catalytic activity">
    <reaction evidence="9">
        <text>D-xylulose + ATP = D-xylulose 5-phosphate + ADP + H(+)</text>
        <dbReference type="Rhea" id="RHEA:10964"/>
        <dbReference type="ChEBI" id="CHEBI:15378"/>
        <dbReference type="ChEBI" id="CHEBI:17140"/>
        <dbReference type="ChEBI" id="CHEBI:30616"/>
        <dbReference type="ChEBI" id="CHEBI:57737"/>
        <dbReference type="ChEBI" id="CHEBI:456216"/>
        <dbReference type="EC" id="2.7.1.17"/>
    </reaction>
</comment>
<evidence type="ECO:0000256" key="1">
    <source>
        <dbReference type="ARBA" id="ARBA00009156"/>
    </source>
</evidence>
<dbReference type="PROSITE" id="PS00445">
    <property type="entry name" value="FGGY_KINASES_2"/>
    <property type="match status" value="1"/>
</dbReference>
<accession>A0A2G3DUV8</accession>
<dbReference type="NCBIfam" id="TIGR01312">
    <property type="entry name" value="XylB"/>
    <property type="match status" value="1"/>
</dbReference>
<dbReference type="GO" id="GO:0004856">
    <property type="term" value="F:D-xylulokinase activity"/>
    <property type="evidence" value="ECO:0007669"/>
    <property type="project" value="UniProtKB-EC"/>
</dbReference>
<keyword evidence="2 9" id="KW-0859">Xylose metabolism</keyword>
<feature type="domain" description="Carbohydrate kinase FGGY N-terminal" evidence="10">
    <location>
        <begin position="6"/>
        <end position="248"/>
    </location>
</feature>
<evidence type="ECO:0000256" key="8">
    <source>
        <dbReference type="RuleBase" id="RU003733"/>
    </source>
</evidence>
<keyword evidence="7 9" id="KW-0119">Carbohydrate metabolism</keyword>
<dbReference type="EMBL" id="PDYF01000011">
    <property type="protein sequence ID" value="PHU34794.1"/>
    <property type="molecule type" value="Genomic_DNA"/>
</dbReference>
<dbReference type="RefSeq" id="WP_099391715.1">
    <property type="nucleotide sequence ID" value="NZ_PDYF01000011.1"/>
</dbReference>
<evidence type="ECO:0000256" key="2">
    <source>
        <dbReference type="ARBA" id="ARBA00022629"/>
    </source>
</evidence>
<evidence type="ECO:0000259" key="11">
    <source>
        <dbReference type="Pfam" id="PF02782"/>
    </source>
</evidence>
<comment type="similarity">
    <text evidence="1 8">Belongs to the FGGY kinase family.</text>
</comment>
<dbReference type="GO" id="GO:0042732">
    <property type="term" value="P:D-xylose metabolic process"/>
    <property type="evidence" value="ECO:0007669"/>
    <property type="project" value="UniProtKB-KW"/>
</dbReference>
<dbReference type="AlphaFoldDB" id="A0A2G3DUV8"/>
<dbReference type="PIRSF" id="PIRSF000538">
    <property type="entry name" value="GlpK"/>
    <property type="match status" value="1"/>
</dbReference>
<keyword evidence="6 9" id="KW-0067">ATP-binding</keyword>
<dbReference type="InterPro" id="IPR018485">
    <property type="entry name" value="FGGY_C"/>
</dbReference>
<dbReference type="Pfam" id="PF02782">
    <property type="entry name" value="FGGY_C"/>
    <property type="match status" value="1"/>
</dbReference>
<evidence type="ECO:0000313" key="13">
    <source>
        <dbReference type="Proteomes" id="UP000225889"/>
    </source>
</evidence>
<dbReference type="InterPro" id="IPR000577">
    <property type="entry name" value="Carb_kinase_FGGY"/>
</dbReference>
<evidence type="ECO:0000256" key="3">
    <source>
        <dbReference type="ARBA" id="ARBA00022679"/>
    </source>
</evidence>
<dbReference type="InterPro" id="IPR043129">
    <property type="entry name" value="ATPase_NBD"/>
</dbReference>
<evidence type="ECO:0000313" key="12">
    <source>
        <dbReference type="EMBL" id="PHU34794.1"/>
    </source>
</evidence>
<reference evidence="12 13" key="1">
    <citation type="submission" date="2017-10" db="EMBL/GenBank/DDBJ databases">
        <title>Resolving the taxonomy of Roseburia spp., Eubacterium rectale and Agathobacter spp. through phylogenomic analysis.</title>
        <authorList>
            <person name="Sheridan P.O."/>
            <person name="Walker A.W."/>
            <person name="Duncan S.H."/>
            <person name="Scott K.P."/>
            <person name="Toole P.W.O."/>
            <person name="Luis P."/>
            <person name="Flint H.J."/>
        </authorList>
    </citation>
    <scope>NUCLEOTIDE SEQUENCE [LARGE SCALE GENOMIC DNA]</scope>
    <source>
        <strain evidence="12 13">JK626</strain>
    </source>
</reference>
<evidence type="ECO:0000256" key="4">
    <source>
        <dbReference type="ARBA" id="ARBA00022741"/>
    </source>
</evidence>
<dbReference type="GO" id="GO:0005524">
    <property type="term" value="F:ATP binding"/>
    <property type="evidence" value="ECO:0007669"/>
    <property type="project" value="UniProtKB-KW"/>
</dbReference>